<protein>
    <recommendedName>
        <fullName evidence="10">CLAVATA3/ESR-related protein</fullName>
    </recommendedName>
</protein>
<organism evidence="8 9">
    <name type="scientific">Cinchona calisaya</name>
    <dbReference type="NCBI Taxonomy" id="153742"/>
    <lineage>
        <taxon>Eukaryota</taxon>
        <taxon>Viridiplantae</taxon>
        <taxon>Streptophyta</taxon>
        <taxon>Embryophyta</taxon>
        <taxon>Tracheophyta</taxon>
        <taxon>Spermatophyta</taxon>
        <taxon>Magnoliopsida</taxon>
        <taxon>eudicotyledons</taxon>
        <taxon>Gunneridae</taxon>
        <taxon>Pentapetalae</taxon>
        <taxon>asterids</taxon>
        <taxon>lamiids</taxon>
        <taxon>Gentianales</taxon>
        <taxon>Rubiaceae</taxon>
        <taxon>Cinchonoideae</taxon>
        <taxon>Cinchoneae</taxon>
        <taxon>Cinchona</taxon>
    </lineage>
</organism>
<comment type="similarity">
    <text evidence="2">Belongs to the CLV3/ESR signal peptide family.</text>
</comment>
<keyword evidence="9" id="KW-1185">Reference proteome</keyword>
<comment type="caution">
    <text evidence="8">The sequence shown here is derived from an EMBL/GenBank/DDBJ whole genome shotgun (WGS) entry which is preliminary data.</text>
</comment>
<feature type="region of interest" description="Disordered" evidence="6">
    <location>
        <begin position="63"/>
        <end position="103"/>
    </location>
</feature>
<dbReference type="InterPro" id="IPR044962">
    <property type="entry name" value="CLV3/ESR"/>
</dbReference>
<evidence type="ECO:0000256" key="5">
    <source>
        <dbReference type="ARBA" id="ARBA00022782"/>
    </source>
</evidence>
<keyword evidence="5" id="KW-0221">Differentiation</keyword>
<dbReference type="Proteomes" id="UP001630127">
    <property type="component" value="Unassembled WGS sequence"/>
</dbReference>
<evidence type="ECO:0000256" key="1">
    <source>
        <dbReference type="ARBA" id="ARBA00004613"/>
    </source>
</evidence>
<feature type="compositionally biased region" description="Polar residues" evidence="6">
    <location>
        <begin position="63"/>
        <end position="73"/>
    </location>
</feature>
<evidence type="ECO:0000256" key="7">
    <source>
        <dbReference type="SAM" id="SignalP"/>
    </source>
</evidence>
<dbReference type="AlphaFoldDB" id="A0ABD3AEZ1"/>
<dbReference type="PANTHER" id="PTHR36349">
    <property type="entry name" value="PROTEIN CLAVATA 3"/>
    <property type="match status" value="1"/>
</dbReference>
<evidence type="ECO:0000256" key="6">
    <source>
        <dbReference type="SAM" id="MobiDB-lite"/>
    </source>
</evidence>
<keyword evidence="4 7" id="KW-0732">Signal</keyword>
<evidence type="ECO:0008006" key="10">
    <source>
        <dbReference type="Google" id="ProtNLM"/>
    </source>
</evidence>
<evidence type="ECO:0000313" key="9">
    <source>
        <dbReference type="Proteomes" id="UP001630127"/>
    </source>
</evidence>
<dbReference type="PANTHER" id="PTHR36349:SF2">
    <property type="entry name" value="PROTEIN CLAVATA 3"/>
    <property type="match status" value="1"/>
</dbReference>
<dbReference type="GO" id="GO:0005576">
    <property type="term" value="C:extracellular region"/>
    <property type="evidence" value="ECO:0007669"/>
    <property type="project" value="UniProtKB-SubCell"/>
</dbReference>
<reference evidence="8 9" key="1">
    <citation type="submission" date="2024-11" db="EMBL/GenBank/DDBJ databases">
        <title>A near-complete genome assembly of Cinchona calisaya.</title>
        <authorList>
            <person name="Lian D.C."/>
            <person name="Zhao X.W."/>
            <person name="Wei L."/>
        </authorList>
    </citation>
    <scope>NUCLEOTIDE SEQUENCE [LARGE SCALE GENOMIC DNA]</scope>
    <source>
        <tissue evidence="8">Nenye</tissue>
    </source>
</reference>
<feature type="signal peptide" evidence="7">
    <location>
        <begin position="1"/>
        <end position="27"/>
    </location>
</feature>
<name>A0ABD3AEZ1_9GENT</name>
<evidence type="ECO:0000313" key="8">
    <source>
        <dbReference type="EMBL" id="KAL3530324.1"/>
    </source>
</evidence>
<keyword evidence="3" id="KW-0964">Secreted</keyword>
<sequence>MAFLSKSAASMLFISALCFLFVVQFQSSDCNVGSGCFYVKAALQEMQNRKLLDGVKGTEMQVFKNNGVPSGSASGEGLELREAPMGPDPLHHHGGSPIKPRTP</sequence>
<feature type="chain" id="PRO_5044786718" description="CLAVATA3/ESR-related protein" evidence="7">
    <location>
        <begin position="28"/>
        <end position="103"/>
    </location>
</feature>
<evidence type="ECO:0000256" key="2">
    <source>
        <dbReference type="ARBA" id="ARBA00005416"/>
    </source>
</evidence>
<dbReference type="EMBL" id="JBJUIK010000004">
    <property type="protein sequence ID" value="KAL3530324.1"/>
    <property type="molecule type" value="Genomic_DNA"/>
</dbReference>
<evidence type="ECO:0000256" key="3">
    <source>
        <dbReference type="ARBA" id="ARBA00022525"/>
    </source>
</evidence>
<comment type="subcellular location">
    <subcellularLocation>
        <location evidence="1">Secreted</location>
    </subcellularLocation>
</comment>
<gene>
    <name evidence="8" type="ORF">ACH5RR_009646</name>
</gene>
<proteinExistence type="inferred from homology"/>
<evidence type="ECO:0000256" key="4">
    <source>
        <dbReference type="ARBA" id="ARBA00022729"/>
    </source>
</evidence>
<accession>A0ABD3AEZ1</accession>
<dbReference type="GO" id="GO:0030154">
    <property type="term" value="P:cell differentiation"/>
    <property type="evidence" value="ECO:0007669"/>
    <property type="project" value="UniProtKB-KW"/>
</dbReference>